<evidence type="ECO:0000256" key="1">
    <source>
        <dbReference type="ARBA" id="ARBA00022737"/>
    </source>
</evidence>
<feature type="domain" description="SLH" evidence="3">
    <location>
        <begin position="93"/>
        <end position="156"/>
    </location>
</feature>
<feature type="transmembrane region" description="Helical" evidence="2">
    <location>
        <begin position="12"/>
        <end position="31"/>
    </location>
</feature>
<name>A0AA35CMD1_9FIRM</name>
<protein>
    <recommendedName>
        <fullName evidence="3">SLH domain-containing protein</fullName>
    </recommendedName>
</protein>
<evidence type="ECO:0000259" key="3">
    <source>
        <dbReference type="PROSITE" id="PS51272"/>
    </source>
</evidence>
<evidence type="ECO:0000256" key="2">
    <source>
        <dbReference type="SAM" id="Phobius"/>
    </source>
</evidence>
<evidence type="ECO:0000313" key="4">
    <source>
        <dbReference type="EMBL" id="BDG61792.1"/>
    </source>
</evidence>
<dbReference type="Pfam" id="PF00395">
    <property type="entry name" value="SLH"/>
    <property type="match status" value="3"/>
</dbReference>
<dbReference type="RefSeq" id="WP_264842419.1">
    <property type="nucleotide sequence ID" value="NZ_AP025628.1"/>
</dbReference>
<reference evidence="4" key="1">
    <citation type="submission" date="2022-03" db="EMBL/GenBank/DDBJ databases">
        <title>Complete genome sequence of Caldinitratiruptor microaerophilus.</title>
        <authorList>
            <person name="Mukaiyama R."/>
            <person name="Nishiyama T."/>
            <person name="Ueda K."/>
        </authorList>
    </citation>
    <scope>NUCLEOTIDE SEQUENCE</scope>
    <source>
        <strain evidence="4">JCM 16183</strain>
    </source>
</reference>
<proteinExistence type="predicted"/>
<keyword evidence="5" id="KW-1185">Reference proteome</keyword>
<dbReference type="AlphaFoldDB" id="A0AA35CMD1"/>
<dbReference type="PANTHER" id="PTHR43308">
    <property type="entry name" value="OUTER MEMBRANE PROTEIN ALPHA-RELATED"/>
    <property type="match status" value="1"/>
</dbReference>
<evidence type="ECO:0000313" key="5">
    <source>
        <dbReference type="Proteomes" id="UP001163687"/>
    </source>
</evidence>
<keyword evidence="2" id="KW-0812">Transmembrane</keyword>
<keyword evidence="1" id="KW-0677">Repeat</keyword>
<sequence length="442" mass="46615">MSGRDGRHAPGLRVLGGVIAAATALAAGAGVRTFPDLDGHWARPAVTALAARGQVSGFPDGTFRPEAPVTRAEFTKLLVLATGAGAGLPAGQPPFSRFPDVRGHWAQGYVEAAAESGLVMGYSDGLFRPDGRITRQEAIVVAARALGLEAPGDRALPFPDSAGVAEWARGPIAAAEAAGLLRGLVGERLDPLRPATRAEAAVLTARVAARAGGLYDLTGEVRGWDARTRTLTLRTPADETRRLEVAPDAWIFRNGEPASDFRTLDQVWVLLDPAGRVGFAEARYEDLLGTQAVFRDGAVQIAEEGAGRVRQVPVGPGTRVFVNGRPAEAAQVDGAQLVYVVLDPASGEARVVDAVRYNHRGRIARVDRATQRVWLLEEGPVALRVPPDALLYQDGRPVQLERLHIGETAVALAEGDLLRFLQVEPPAGNAPAEGSGAGAERQ</sequence>
<keyword evidence="2" id="KW-1133">Transmembrane helix</keyword>
<dbReference type="InterPro" id="IPR001119">
    <property type="entry name" value="SLH_dom"/>
</dbReference>
<dbReference type="KEGG" id="cmic:caldi_28820"/>
<dbReference type="EMBL" id="AP025628">
    <property type="protein sequence ID" value="BDG61792.1"/>
    <property type="molecule type" value="Genomic_DNA"/>
</dbReference>
<feature type="domain" description="SLH" evidence="3">
    <location>
        <begin position="29"/>
        <end position="92"/>
    </location>
</feature>
<keyword evidence="2" id="KW-0472">Membrane</keyword>
<organism evidence="4 5">
    <name type="scientific">Caldinitratiruptor microaerophilus</name>
    <dbReference type="NCBI Taxonomy" id="671077"/>
    <lineage>
        <taxon>Bacteria</taxon>
        <taxon>Bacillati</taxon>
        <taxon>Bacillota</taxon>
        <taxon>Clostridia</taxon>
        <taxon>Eubacteriales</taxon>
        <taxon>Symbiobacteriaceae</taxon>
        <taxon>Caldinitratiruptor</taxon>
    </lineage>
</organism>
<dbReference type="InterPro" id="IPR051465">
    <property type="entry name" value="Cell_Envelope_Struct_Comp"/>
</dbReference>
<feature type="domain" description="SLH" evidence="3">
    <location>
        <begin position="157"/>
        <end position="218"/>
    </location>
</feature>
<accession>A0AA35CMD1</accession>
<dbReference type="PROSITE" id="PS51272">
    <property type="entry name" value="SLH"/>
    <property type="match status" value="3"/>
</dbReference>
<dbReference type="Proteomes" id="UP001163687">
    <property type="component" value="Chromosome"/>
</dbReference>
<gene>
    <name evidence="4" type="ORF">caldi_28820</name>
</gene>